<proteinExistence type="predicted"/>
<dbReference type="EMBL" id="CP044399">
    <property type="protein sequence ID" value="QFI39224.1"/>
    <property type="molecule type" value="Genomic_DNA"/>
</dbReference>
<evidence type="ECO:0000256" key="1">
    <source>
        <dbReference type="SAM" id="MobiDB-lite"/>
    </source>
</evidence>
<keyword evidence="2" id="KW-0472">Membrane</keyword>
<feature type="transmembrane region" description="Helical" evidence="2">
    <location>
        <begin position="6"/>
        <end position="24"/>
    </location>
</feature>
<keyword evidence="4" id="KW-1185">Reference proteome</keyword>
<dbReference type="Pfam" id="PF04186">
    <property type="entry name" value="FxsA"/>
    <property type="match status" value="1"/>
</dbReference>
<feature type="transmembrane region" description="Helical" evidence="2">
    <location>
        <begin position="76"/>
        <end position="100"/>
    </location>
</feature>
<organism evidence="3 4">
    <name type="scientific">Moritella marina ATCC 15381</name>
    <dbReference type="NCBI Taxonomy" id="1202962"/>
    <lineage>
        <taxon>Bacteria</taxon>
        <taxon>Pseudomonadati</taxon>
        <taxon>Pseudomonadota</taxon>
        <taxon>Gammaproteobacteria</taxon>
        <taxon>Alteromonadales</taxon>
        <taxon>Moritellaceae</taxon>
        <taxon>Moritella</taxon>
    </lineage>
</organism>
<evidence type="ECO:0000313" key="4">
    <source>
        <dbReference type="Proteomes" id="UP000327424"/>
    </source>
</evidence>
<dbReference type="RefSeq" id="WP_019439655.1">
    <property type="nucleotide sequence ID" value="NZ_ALOE01000003.1"/>
</dbReference>
<dbReference type="Proteomes" id="UP000327424">
    <property type="component" value="Chromosome"/>
</dbReference>
<dbReference type="GO" id="GO:0016020">
    <property type="term" value="C:membrane"/>
    <property type="evidence" value="ECO:0007669"/>
    <property type="project" value="InterPro"/>
</dbReference>
<dbReference type="PANTHER" id="PTHR35335:SF1">
    <property type="entry name" value="UPF0716 PROTEIN FXSA"/>
    <property type="match status" value="1"/>
</dbReference>
<evidence type="ECO:0000256" key="2">
    <source>
        <dbReference type="SAM" id="Phobius"/>
    </source>
</evidence>
<dbReference type="PANTHER" id="PTHR35335">
    <property type="entry name" value="UPF0716 PROTEIN FXSA"/>
    <property type="match status" value="1"/>
</dbReference>
<gene>
    <name evidence="3" type="ORF">FR932_15885</name>
</gene>
<dbReference type="KEGG" id="mmaa:FR932_15885"/>
<dbReference type="InterPro" id="IPR007313">
    <property type="entry name" value="FxsA"/>
</dbReference>
<accession>A0A5J6WP85</accession>
<dbReference type="NCBIfam" id="NF008528">
    <property type="entry name" value="PRK11463.1-2"/>
    <property type="match status" value="1"/>
</dbReference>
<feature type="transmembrane region" description="Helical" evidence="2">
    <location>
        <begin position="31"/>
        <end position="47"/>
    </location>
</feature>
<reference evidence="3 4" key="1">
    <citation type="submission" date="2019-09" db="EMBL/GenBank/DDBJ databases">
        <title>Hybrid Assembly of the complete Genome of the Deep-Sea Bacterium Moritella marina from long Nanopore and Illumina reads.</title>
        <authorList>
            <person name="Magin S."/>
            <person name="Georgoulis A."/>
            <person name="Papadimitriou K."/>
            <person name="Iliakis G."/>
            <person name="Vorgias C.E."/>
        </authorList>
    </citation>
    <scope>NUCLEOTIDE SEQUENCE [LARGE SCALE GENOMIC DNA]</scope>
    <source>
        <strain evidence="3 4">MP-1</strain>
    </source>
</reference>
<keyword evidence="2" id="KW-1133">Transmembrane helix</keyword>
<feature type="compositionally biased region" description="Low complexity" evidence="1">
    <location>
        <begin position="137"/>
        <end position="152"/>
    </location>
</feature>
<feature type="compositionally biased region" description="Basic and acidic residues" evidence="1">
    <location>
        <begin position="174"/>
        <end position="183"/>
    </location>
</feature>
<dbReference type="OrthoDB" id="9792788at2"/>
<name>A0A5J6WP85_MORMI</name>
<feature type="region of interest" description="Disordered" evidence="1">
    <location>
        <begin position="137"/>
        <end position="183"/>
    </location>
</feature>
<protein>
    <submittedName>
        <fullName evidence="3">FxsA family protein</fullName>
    </submittedName>
</protein>
<dbReference type="AlphaFoldDB" id="A0A5J6WP85"/>
<keyword evidence="2" id="KW-0812">Transmembrane</keyword>
<sequence>MLGRLFFLFTAMTLIEVYVLMSIGSLLGAELTIGIIILTAFAGSYLVRSQGIQTVQKLQARLAAGEAPGQEIVEGIMLLVCGVLLVTPGFVTDGLGLLVLTPQIRGRLAKALLDQYKDRIIPQSTFTAGAQGFSYSSQSSTHSSSGHASQSSPFQQQPTHNTKNDGAIEGDFVEVNRDDNKLN</sequence>
<evidence type="ECO:0000313" key="3">
    <source>
        <dbReference type="EMBL" id="QFI39224.1"/>
    </source>
</evidence>